<feature type="transmembrane region" description="Helical" evidence="1">
    <location>
        <begin position="47"/>
        <end position="64"/>
    </location>
</feature>
<protein>
    <recommendedName>
        <fullName evidence="4">DUF4383 domain-containing protein</fullName>
    </recommendedName>
</protein>
<evidence type="ECO:0000313" key="2">
    <source>
        <dbReference type="EMBL" id="GLV56779.1"/>
    </source>
</evidence>
<accession>A0ABQ6FRB3</accession>
<dbReference type="RefSeq" id="WP_338252364.1">
    <property type="nucleotide sequence ID" value="NZ_BSRI01000002.1"/>
</dbReference>
<feature type="transmembrane region" description="Helical" evidence="1">
    <location>
        <begin position="7"/>
        <end position="27"/>
    </location>
</feature>
<feature type="transmembrane region" description="Helical" evidence="1">
    <location>
        <begin position="105"/>
        <end position="122"/>
    </location>
</feature>
<evidence type="ECO:0008006" key="4">
    <source>
        <dbReference type="Google" id="ProtNLM"/>
    </source>
</evidence>
<feature type="transmembrane region" description="Helical" evidence="1">
    <location>
        <begin position="71"/>
        <end position="90"/>
    </location>
</feature>
<sequence length="135" mass="14634">MVWIPNRIVALILGIIFVVIGIIGFFVSSTMMPGSLMGMDVDIVHNLVHLVTGIVALLAVYMGWSRVFNRVFGIIYLVIGLAGLIPALYFDGRLLGLMHINAGDNVFHLIIGIIAIAVGFFVHEDVVATNRTTAV</sequence>
<dbReference type="Pfam" id="PF14325">
    <property type="entry name" value="DUF4383"/>
    <property type="match status" value="1"/>
</dbReference>
<name>A0ABQ6FRB3_9CHLR</name>
<evidence type="ECO:0000256" key="1">
    <source>
        <dbReference type="SAM" id="Phobius"/>
    </source>
</evidence>
<keyword evidence="1" id="KW-0812">Transmembrane</keyword>
<organism evidence="2 3">
    <name type="scientific">Dictyobacter halimunensis</name>
    <dbReference type="NCBI Taxonomy" id="3026934"/>
    <lineage>
        <taxon>Bacteria</taxon>
        <taxon>Bacillati</taxon>
        <taxon>Chloroflexota</taxon>
        <taxon>Ktedonobacteria</taxon>
        <taxon>Ktedonobacterales</taxon>
        <taxon>Dictyobacteraceae</taxon>
        <taxon>Dictyobacter</taxon>
    </lineage>
</organism>
<reference evidence="2 3" key="1">
    <citation type="submission" date="2023-02" db="EMBL/GenBank/DDBJ databases">
        <title>Dictyobacter halimunensis sp. nov., a new member of the class Ktedonobacteria from forest soil in a geothermal area.</title>
        <authorList>
            <person name="Rachmania M.K."/>
            <person name="Ningsih F."/>
            <person name="Sakai Y."/>
            <person name="Yabe S."/>
            <person name="Yokota A."/>
            <person name="Sjamsuridzal W."/>
        </authorList>
    </citation>
    <scope>NUCLEOTIDE SEQUENCE [LARGE SCALE GENOMIC DNA]</scope>
    <source>
        <strain evidence="2 3">S3.2.2.5</strain>
    </source>
</reference>
<keyword evidence="1" id="KW-0472">Membrane</keyword>
<keyword evidence="1" id="KW-1133">Transmembrane helix</keyword>
<comment type="caution">
    <text evidence="2">The sequence shown here is derived from an EMBL/GenBank/DDBJ whole genome shotgun (WGS) entry which is preliminary data.</text>
</comment>
<dbReference type="EMBL" id="BSRI01000002">
    <property type="protein sequence ID" value="GLV56779.1"/>
    <property type="molecule type" value="Genomic_DNA"/>
</dbReference>
<evidence type="ECO:0000313" key="3">
    <source>
        <dbReference type="Proteomes" id="UP001344906"/>
    </source>
</evidence>
<proteinExistence type="predicted"/>
<dbReference type="Proteomes" id="UP001344906">
    <property type="component" value="Unassembled WGS sequence"/>
</dbReference>
<keyword evidence="3" id="KW-1185">Reference proteome</keyword>
<gene>
    <name evidence="2" type="ORF">KDH_36180</name>
</gene>